<evidence type="ECO:0000259" key="3">
    <source>
        <dbReference type="Pfam" id="PF10277"/>
    </source>
</evidence>
<organism evidence="4 5">
    <name type="scientific">Panagrellus redivivus</name>
    <name type="common">Microworm</name>
    <dbReference type="NCBI Taxonomy" id="6233"/>
    <lineage>
        <taxon>Eukaryota</taxon>
        <taxon>Metazoa</taxon>
        <taxon>Ecdysozoa</taxon>
        <taxon>Nematoda</taxon>
        <taxon>Chromadorea</taxon>
        <taxon>Rhabditida</taxon>
        <taxon>Tylenchina</taxon>
        <taxon>Panagrolaimomorpha</taxon>
        <taxon>Panagrolaimoidea</taxon>
        <taxon>Panagrolaimidae</taxon>
        <taxon>Panagrellus</taxon>
    </lineage>
</organism>
<sequence length="293" mass="33022">MTDPSSLQVLVEASSTSSSSTASPVLTPNSTGLQMNVPGPPDCQGDSNWRRIASYSAWYLFVLCLAPPLIALFADFIIGFAVDYDQLLNYEWTCGKAYLPSVSRIVNLPKERTVFHLGSLGSITFRCFIVIYYYRLARRLSISRGSRIWRRFVAPAILLSGLGELVFQVAITVVGEREHGDFHMYFFISFTLCAVAYFLLITIVTRYRPNYGDSALLQASFRLKLLLLVMTVLLIPTIGTFFVLYWGYCVTFAYNAFALSEYVTILAIFGFHSTAMLDLKHLHFAFIVPKRNN</sequence>
<feature type="transmembrane region" description="Helical" evidence="2">
    <location>
        <begin position="252"/>
        <end position="271"/>
    </location>
</feature>
<reference evidence="4" key="1">
    <citation type="journal article" date="2013" name="Genetics">
        <title>The draft genome and transcriptome of Panagrellus redivivus are shaped by the harsh demands of a free-living lifestyle.</title>
        <authorList>
            <person name="Srinivasan J."/>
            <person name="Dillman A.R."/>
            <person name="Macchietto M.G."/>
            <person name="Heikkinen L."/>
            <person name="Lakso M."/>
            <person name="Fracchia K.M."/>
            <person name="Antoshechkin I."/>
            <person name="Mortazavi A."/>
            <person name="Wong G."/>
            <person name="Sternberg P.W."/>
        </authorList>
    </citation>
    <scope>NUCLEOTIDE SEQUENCE [LARGE SCALE GENOMIC DNA]</scope>
    <source>
        <strain evidence="4">MT8872</strain>
    </source>
</reference>
<evidence type="ECO:0000313" key="5">
    <source>
        <dbReference type="WBParaSite" id="Pan_g16059.t1"/>
    </source>
</evidence>
<feature type="compositionally biased region" description="Low complexity" evidence="1">
    <location>
        <begin position="13"/>
        <end position="23"/>
    </location>
</feature>
<feature type="domain" description="CWH43-like N-terminal" evidence="3">
    <location>
        <begin position="57"/>
        <end position="281"/>
    </location>
</feature>
<dbReference type="InterPro" id="IPR039545">
    <property type="entry name" value="PGAP2"/>
</dbReference>
<name>A0A7E4ZTC5_PANRE</name>
<feature type="transmembrane region" description="Helical" evidence="2">
    <location>
        <begin position="114"/>
        <end position="136"/>
    </location>
</feature>
<feature type="compositionally biased region" description="Polar residues" evidence="1">
    <location>
        <begin position="24"/>
        <end position="34"/>
    </location>
</feature>
<dbReference type="PANTHER" id="PTHR12892">
    <property type="entry name" value="FGF RECEPTOR ACTIVATING PROTEIN 1"/>
    <property type="match status" value="1"/>
</dbReference>
<keyword evidence="4" id="KW-1185">Reference proteome</keyword>
<feature type="region of interest" description="Disordered" evidence="1">
    <location>
        <begin position="13"/>
        <end position="37"/>
    </location>
</feature>
<keyword evidence="2" id="KW-0812">Transmembrane</keyword>
<dbReference type="GO" id="GO:0005789">
    <property type="term" value="C:endoplasmic reticulum membrane"/>
    <property type="evidence" value="ECO:0007669"/>
    <property type="project" value="TreeGrafter"/>
</dbReference>
<feature type="transmembrane region" description="Helical" evidence="2">
    <location>
        <begin position="183"/>
        <end position="204"/>
    </location>
</feature>
<feature type="transmembrane region" description="Helical" evidence="2">
    <location>
        <begin position="148"/>
        <end position="171"/>
    </location>
</feature>
<dbReference type="InterPro" id="IPR019402">
    <property type="entry name" value="CWH43_N"/>
</dbReference>
<dbReference type="GO" id="GO:0000139">
    <property type="term" value="C:Golgi membrane"/>
    <property type="evidence" value="ECO:0007669"/>
    <property type="project" value="InterPro"/>
</dbReference>
<protein>
    <submittedName>
        <fullName evidence="5">Frag1/DRAM/Sfk1 family-domain-containing protein</fullName>
    </submittedName>
</protein>
<dbReference type="AlphaFoldDB" id="A0A7E4ZTC5"/>
<dbReference type="Proteomes" id="UP000492821">
    <property type="component" value="Unassembled WGS sequence"/>
</dbReference>
<accession>A0A7E4ZTC5</accession>
<evidence type="ECO:0000256" key="2">
    <source>
        <dbReference type="SAM" id="Phobius"/>
    </source>
</evidence>
<keyword evidence="2" id="KW-0472">Membrane</keyword>
<feature type="transmembrane region" description="Helical" evidence="2">
    <location>
        <begin position="225"/>
        <end position="246"/>
    </location>
</feature>
<dbReference type="PANTHER" id="PTHR12892:SF12">
    <property type="entry name" value="RHOMBOID DOMAIN-CONTAINING PROTEIN"/>
    <property type="match status" value="1"/>
</dbReference>
<dbReference type="WBParaSite" id="Pan_g16059.t1">
    <property type="protein sequence ID" value="Pan_g16059.t1"/>
    <property type="gene ID" value="Pan_g16059"/>
</dbReference>
<proteinExistence type="predicted"/>
<dbReference type="Pfam" id="PF10277">
    <property type="entry name" value="Frag1"/>
    <property type="match status" value="1"/>
</dbReference>
<reference evidence="5" key="2">
    <citation type="submission" date="2020-10" db="UniProtKB">
        <authorList>
            <consortium name="WormBaseParasite"/>
        </authorList>
    </citation>
    <scope>IDENTIFICATION</scope>
</reference>
<evidence type="ECO:0000313" key="4">
    <source>
        <dbReference type="Proteomes" id="UP000492821"/>
    </source>
</evidence>
<feature type="transmembrane region" description="Helical" evidence="2">
    <location>
        <begin position="57"/>
        <end position="82"/>
    </location>
</feature>
<keyword evidence="2" id="KW-1133">Transmembrane helix</keyword>
<evidence type="ECO:0000256" key="1">
    <source>
        <dbReference type="SAM" id="MobiDB-lite"/>
    </source>
</evidence>
<dbReference type="GO" id="GO:0006506">
    <property type="term" value="P:GPI anchor biosynthetic process"/>
    <property type="evidence" value="ECO:0007669"/>
    <property type="project" value="TreeGrafter"/>
</dbReference>